<feature type="compositionally biased region" description="Low complexity" evidence="1">
    <location>
        <begin position="72"/>
        <end position="82"/>
    </location>
</feature>
<feature type="compositionally biased region" description="Basic residues" evidence="1">
    <location>
        <begin position="220"/>
        <end position="236"/>
    </location>
</feature>
<name>A0A852Z0Y1_9ACTN</name>
<dbReference type="Proteomes" id="UP000548304">
    <property type="component" value="Unassembled WGS sequence"/>
</dbReference>
<dbReference type="AlphaFoldDB" id="A0A852Z0Y1"/>
<dbReference type="Gene3D" id="1.10.357.10">
    <property type="entry name" value="Tetracycline Repressor, domain 2"/>
    <property type="match status" value="1"/>
</dbReference>
<dbReference type="SUPFAM" id="SSF48498">
    <property type="entry name" value="Tetracyclin repressor-like, C-terminal domain"/>
    <property type="match status" value="1"/>
</dbReference>
<keyword evidence="3" id="KW-1185">Reference proteome</keyword>
<evidence type="ECO:0000256" key="1">
    <source>
        <dbReference type="SAM" id="MobiDB-lite"/>
    </source>
</evidence>
<feature type="region of interest" description="Disordered" evidence="1">
    <location>
        <begin position="72"/>
        <end position="91"/>
    </location>
</feature>
<comment type="caution">
    <text evidence="2">The sequence shown here is derived from an EMBL/GenBank/DDBJ whole genome shotgun (WGS) entry which is preliminary data.</text>
</comment>
<sequence length="236" mass="25401">MSERPARLGTAAHSTHLATKQCTALLALILRVCTTALDIAITPPHRSAPSSGFPPPGTVPAVAGPPRRWWRAISPPTSSTPASPRPDWPRHWLPHRLTRRSQARPRSVEGTFPTAEPHAVETLEALSRMVASATNRAPLDPVGSGVLGETVRESGRDPALRDRMATSPTEYRRLLARLVRAEQPPGADVAGSPPAPATLIATASDGSLLHSPPASTPARQQRRRWRSCARTRRMGP</sequence>
<gene>
    <name evidence="2" type="ORF">FHR84_000630</name>
</gene>
<feature type="region of interest" description="Disordered" evidence="1">
    <location>
        <begin position="182"/>
        <end position="236"/>
    </location>
</feature>
<dbReference type="InterPro" id="IPR036271">
    <property type="entry name" value="Tet_transcr_reg_TetR-rel_C_sf"/>
</dbReference>
<organism evidence="2 3">
    <name type="scientific">Actinopolyspora biskrensis</name>
    <dbReference type="NCBI Taxonomy" id="1470178"/>
    <lineage>
        <taxon>Bacteria</taxon>
        <taxon>Bacillati</taxon>
        <taxon>Actinomycetota</taxon>
        <taxon>Actinomycetes</taxon>
        <taxon>Actinopolysporales</taxon>
        <taxon>Actinopolysporaceae</taxon>
        <taxon>Actinopolyspora</taxon>
    </lineage>
</organism>
<evidence type="ECO:0000313" key="2">
    <source>
        <dbReference type="EMBL" id="NYH77316.1"/>
    </source>
</evidence>
<dbReference type="RefSeq" id="WP_179533875.1">
    <property type="nucleotide sequence ID" value="NZ_JACBYW010000001.1"/>
</dbReference>
<dbReference type="EMBL" id="JACBYW010000001">
    <property type="protein sequence ID" value="NYH77316.1"/>
    <property type="molecule type" value="Genomic_DNA"/>
</dbReference>
<protein>
    <submittedName>
        <fullName evidence="2">Uncharacterized protein</fullName>
    </submittedName>
</protein>
<proteinExistence type="predicted"/>
<accession>A0A852Z0Y1</accession>
<evidence type="ECO:0000313" key="3">
    <source>
        <dbReference type="Proteomes" id="UP000548304"/>
    </source>
</evidence>
<reference evidence="2 3" key="1">
    <citation type="submission" date="2020-07" db="EMBL/GenBank/DDBJ databases">
        <title>Genomic Encyclopedia of Type Strains, Phase III (KMG-III): the genomes of soil and plant-associated and newly described type strains.</title>
        <authorList>
            <person name="Whitman W."/>
        </authorList>
    </citation>
    <scope>NUCLEOTIDE SEQUENCE [LARGE SCALE GENOMIC DNA]</scope>
    <source>
        <strain evidence="2 3">CECT 8576</strain>
    </source>
</reference>